<dbReference type="EMBL" id="ABXU01000061">
    <property type="protein sequence ID" value="EEB33086.1"/>
    <property type="molecule type" value="Genomic_DNA"/>
</dbReference>
<sequence length="55" mass="6308">MQLSPEESRKAIERIRKYGGFPPTNISSRLSSWKNFMDFPYSCYGNACQKLMSGV</sequence>
<reference evidence="1 2" key="1">
    <citation type="submission" date="2008-10" db="EMBL/GenBank/DDBJ databases">
        <title>Draft genome sequence of Desulvovibrio piger (ATCC 29098).</title>
        <authorList>
            <person name="Sudarsanam P."/>
            <person name="Ley R."/>
            <person name="Guruge J."/>
            <person name="Turnbaugh P.J."/>
            <person name="Mahowald M."/>
            <person name="Liep D."/>
            <person name="Gordon J."/>
        </authorList>
    </citation>
    <scope>NUCLEOTIDE SEQUENCE [LARGE SCALE GENOMIC DNA]</scope>
    <source>
        <strain evidence="1 2">ATCC 29098</strain>
    </source>
</reference>
<organism evidence="1 2">
    <name type="scientific">Desulfovibrio piger ATCC 29098</name>
    <dbReference type="NCBI Taxonomy" id="411464"/>
    <lineage>
        <taxon>Bacteria</taxon>
        <taxon>Pseudomonadati</taxon>
        <taxon>Thermodesulfobacteriota</taxon>
        <taxon>Desulfovibrionia</taxon>
        <taxon>Desulfovibrionales</taxon>
        <taxon>Desulfovibrionaceae</taxon>
        <taxon>Desulfovibrio</taxon>
    </lineage>
</organism>
<proteinExistence type="predicted"/>
<dbReference type="AlphaFoldDB" id="B6WV37"/>
<accession>B6WV37</accession>
<dbReference type="HOGENOM" id="CLU_3024763_0_0_7"/>
<evidence type="ECO:0000313" key="1">
    <source>
        <dbReference type="EMBL" id="EEB33086.1"/>
    </source>
</evidence>
<protein>
    <submittedName>
        <fullName evidence="1">Uncharacterized protein</fullName>
    </submittedName>
</protein>
<comment type="caution">
    <text evidence="1">The sequence shown here is derived from an EMBL/GenBank/DDBJ whole genome shotgun (WGS) entry which is preliminary data.</text>
</comment>
<reference evidence="1 2" key="2">
    <citation type="submission" date="2008-10" db="EMBL/GenBank/DDBJ databases">
        <authorList>
            <person name="Fulton L."/>
            <person name="Clifton S."/>
            <person name="Fulton B."/>
            <person name="Xu J."/>
            <person name="Minx P."/>
            <person name="Pepin K.H."/>
            <person name="Johnson M."/>
            <person name="Bhonagiri V."/>
            <person name="Nash W.E."/>
            <person name="Mardis E.R."/>
            <person name="Wilson R.K."/>
        </authorList>
    </citation>
    <scope>NUCLEOTIDE SEQUENCE [LARGE SCALE GENOMIC DNA]</scope>
    <source>
        <strain evidence="1 2">ATCC 29098</strain>
    </source>
</reference>
<dbReference type="Proteomes" id="UP000003676">
    <property type="component" value="Unassembled WGS sequence"/>
</dbReference>
<gene>
    <name evidence="1" type="ORF">DESPIG_01952</name>
</gene>
<name>B6WV37_9BACT</name>
<evidence type="ECO:0000313" key="2">
    <source>
        <dbReference type="Proteomes" id="UP000003676"/>
    </source>
</evidence>